<evidence type="ECO:0000313" key="5">
    <source>
        <dbReference type="Proteomes" id="UP000606991"/>
    </source>
</evidence>
<evidence type="ECO:0000313" key="3">
    <source>
        <dbReference type="EMBL" id="PZR81424.1"/>
    </source>
</evidence>
<accession>A0A934N3Z6</accession>
<dbReference type="Gene3D" id="3.30.70.2970">
    <property type="entry name" value="Protein of unknown function (DUF541), domain 2"/>
    <property type="match status" value="1"/>
</dbReference>
<protein>
    <submittedName>
        <fullName evidence="2">SIMPL domain-containing protein</fullName>
    </submittedName>
</protein>
<dbReference type="EMBL" id="QHBU01000112">
    <property type="protein sequence ID" value="PZR81424.1"/>
    <property type="molecule type" value="Genomic_DNA"/>
</dbReference>
<feature type="transmembrane region" description="Helical" evidence="1">
    <location>
        <begin position="46"/>
        <end position="69"/>
    </location>
</feature>
<organism evidence="3 4">
    <name type="scientific">Candidatus Aeolococcus gillhamiae</name>
    <dbReference type="NCBI Taxonomy" id="3127015"/>
    <lineage>
        <taxon>Bacteria</taxon>
        <taxon>Bacillati</taxon>
        <taxon>Candidatus Dormiibacterota</taxon>
        <taxon>Candidatus Dormibacteria</taxon>
        <taxon>Candidatus Aeolococcales</taxon>
        <taxon>Candidatus Aeolococcaceae</taxon>
        <taxon>Candidatus Aeolococcus</taxon>
    </lineage>
</organism>
<sequence length="349" mass="34708">MTEPIDDDPLESRLKGYLQRFTNYPRPRKSTLDTSVPALQHQRRRVGLIAAVTAAALCVTGTATAALVVTLRGSSVTTSGGLGSAAGVSGRSLFIPFAGQGAASNGQGSAAAPAPLNPTLGSKTASLAQPASLSGSLYPFNYYSCGGGGSAQVANGQIQVQGMATVGAADQPTGVQLTIQVSGTGPTYKAAVTDAQAREVTVDNAIRAAGIPSADITVAPVQIGQNGYFYSGNGQSAPPAASGVITVSSTDPVQLGAAVDAADNAGGASHISTYSAFGTQFNTPSSGDIATALDDATRTARDQAVLAAAAAAVHLGKVSGLTTSPPSLCYGASGERLVVTVTINYSVSS</sequence>
<dbReference type="Proteomes" id="UP000606991">
    <property type="component" value="Unassembled WGS sequence"/>
</dbReference>
<proteinExistence type="predicted"/>
<dbReference type="InterPro" id="IPR007497">
    <property type="entry name" value="SIMPL/DUF541"/>
</dbReference>
<evidence type="ECO:0000256" key="1">
    <source>
        <dbReference type="SAM" id="Phobius"/>
    </source>
</evidence>
<dbReference type="Proteomes" id="UP000248724">
    <property type="component" value="Unassembled WGS sequence"/>
</dbReference>
<dbReference type="EMBL" id="JAEKNS010000007">
    <property type="protein sequence ID" value="MBJ7593328.1"/>
    <property type="molecule type" value="Genomic_DNA"/>
</dbReference>
<reference evidence="3" key="2">
    <citation type="submission" date="2018-05" db="EMBL/GenBank/DDBJ databases">
        <authorList>
            <person name="Ferrari B."/>
        </authorList>
    </citation>
    <scope>NUCLEOTIDE SEQUENCE</scope>
    <source>
        <strain evidence="3">RRmetagenome_bin12</strain>
    </source>
</reference>
<gene>
    <name evidence="3" type="ORF">DLM65_05900</name>
    <name evidence="2" type="ORF">JF886_00460</name>
</gene>
<evidence type="ECO:0000313" key="2">
    <source>
        <dbReference type="EMBL" id="MBJ7593328.1"/>
    </source>
</evidence>
<keyword evidence="1" id="KW-0812">Transmembrane</keyword>
<comment type="caution">
    <text evidence="3">The sequence shown here is derived from an EMBL/GenBank/DDBJ whole genome shotgun (WGS) entry which is preliminary data.</text>
</comment>
<reference evidence="2 5" key="3">
    <citation type="submission" date="2020-10" db="EMBL/GenBank/DDBJ databases">
        <title>Ca. Dormibacterota MAGs.</title>
        <authorList>
            <person name="Montgomery K."/>
        </authorList>
    </citation>
    <scope>NUCLEOTIDE SEQUENCE [LARGE SCALE GENOMIC DNA]</scope>
    <source>
        <strain evidence="2">SC8812_S17_18</strain>
    </source>
</reference>
<dbReference type="Pfam" id="PF04402">
    <property type="entry name" value="SIMPL"/>
    <property type="match status" value="1"/>
</dbReference>
<keyword evidence="1" id="KW-0472">Membrane</keyword>
<keyword evidence="1" id="KW-1133">Transmembrane helix</keyword>
<dbReference type="RefSeq" id="WP_337308498.1">
    <property type="nucleotide sequence ID" value="NZ_JAEKNS010000007.1"/>
</dbReference>
<evidence type="ECO:0000313" key="4">
    <source>
        <dbReference type="Proteomes" id="UP000248724"/>
    </source>
</evidence>
<accession>A0A2W6AD47</accession>
<dbReference type="AlphaFoldDB" id="A0A2W6AD47"/>
<name>A0A2W6AD47_9BACT</name>
<reference evidence="3 4" key="1">
    <citation type="journal article" date="2017" name="Nature">
        <title>Atmospheric trace gases support primary production in Antarctic desert surface soil.</title>
        <authorList>
            <person name="Ji M."/>
            <person name="Greening C."/>
            <person name="Vanwonterghem I."/>
            <person name="Carere C.R."/>
            <person name="Bay S.K."/>
            <person name="Steen J.A."/>
            <person name="Montgomery K."/>
            <person name="Lines T."/>
            <person name="Beardall J."/>
            <person name="van Dorst J."/>
            <person name="Snape I."/>
            <person name="Stott M.B."/>
            <person name="Hugenholtz P."/>
            <person name="Ferrari B.C."/>
        </authorList>
    </citation>
    <scope>NUCLEOTIDE SEQUENCE [LARGE SCALE GENOMIC DNA]</scope>
    <source>
        <strain evidence="3">RRmetagenome_bin12</strain>
    </source>
</reference>